<dbReference type="PANTHER" id="PTHR43201:SF5">
    <property type="entry name" value="MEDIUM-CHAIN ACYL-COA LIGASE ACSF2, MITOCHONDRIAL"/>
    <property type="match status" value="1"/>
</dbReference>
<feature type="domain" description="AMP-binding enzyme C-terminal" evidence="4">
    <location>
        <begin position="391"/>
        <end position="466"/>
    </location>
</feature>
<dbReference type="InterPro" id="IPR045851">
    <property type="entry name" value="AMP-bd_C_sf"/>
</dbReference>
<keyword evidence="6" id="KW-1185">Reference proteome</keyword>
<sequence>MAYIGDQLDIFAGKTPDGTALTCGAVEVSWRDLFRAIGSAENHIRRLSPRGGRIALLLRDPAELIVWFFACARTARVAVVMDPDWPPAQKTAVLAGIDADLEIDAAACAALREVSAAAPAISSPAEEPPPAEDDFFYAGFTSGSSGTPKGYIRMHGSWLESFALTRREFPTAPRPPGRVVLAGQLTHSLHLYGAVCGLASGQEVVLLPRFEPRAVLAELRNAPAGAVLYATPTQLHYLAEGASRGEPVETVVQVFASGAKWRDEDRRALRKVFPKADLIEFYGASEASFITVAKPEENVPAGSVGRAAAGVRIAIGDPAAPAPAGVTGSIWVKSSLLFSGYICGHAPETRWQDGWLTLGDHGFVDAAGFLFLTGRENRMIITSGLNVYPEEVEEVLSAHPAVAIAVVAGLADKVRGQRLEAAVQLSLPLEDAETVLLRHCRAHLAAGKLPRKIHVRHRLPLTAGGKPDIQKIIAELQRKESM</sequence>
<accession>A0ABT3R610</accession>
<evidence type="ECO:0000256" key="2">
    <source>
        <dbReference type="ARBA" id="ARBA00022598"/>
    </source>
</evidence>
<organism evidence="5 6">
    <name type="scientific">Roseibium salinum</name>
    <dbReference type="NCBI Taxonomy" id="1604349"/>
    <lineage>
        <taxon>Bacteria</taxon>
        <taxon>Pseudomonadati</taxon>
        <taxon>Pseudomonadota</taxon>
        <taxon>Alphaproteobacteria</taxon>
        <taxon>Hyphomicrobiales</taxon>
        <taxon>Stappiaceae</taxon>
        <taxon>Roseibium</taxon>
    </lineage>
</organism>
<evidence type="ECO:0000256" key="1">
    <source>
        <dbReference type="ARBA" id="ARBA00006432"/>
    </source>
</evidence>
<dbReference type="Gene3D" id="3.30.300.30">
    <property type="match status" value="1"/>
</dbReference>
<evidence type="ECO:0000259" key="4">
    <source>
        <dbReference type="Pfam" id="PF13193"/>
    </source>
</evidence>
<evidence type="ECO:0000259" key="3">
    <source>
        <dbReference type="Pfam" id="PF00501"/>
    </source>
</evidence>
<evidence type="ECO:0000313" key="5">
    <source>
        <dbReference type="EMBL" id="MCX2724683.1"/>
    </source>
</evidence>
<feature type="domain" description="AMP-dependent synthetase/ligase" evidence="3">
    <location>
        <begin position="12"/>
        <end position="341"/>
    </location>
</feature>
<protein>
    <submittedName>
        <fullName evidence="5">AMP-binding protein</fullName>
    </submittedName>
</protein>
<name>A0ABT3R610_9HYPH</name>
<dbReference type="Pfam" id="PF00501">
    <property type="entry name" value="AMP-binding"/>
    <property type="match status" value="1"/>
</dbReference>
<dbReference type="Gene3D" id="3.40.50.12780">
    <property type="entry name" value="N-terminal domain of ligase-like"/>
    <property type="match status" value="1"/>
</dbReference>
<gene>
    <name evidence="5" type="ORF">ON753_20315</name>
</gene>
<dbReference type="SUPFAM" id="SSF56801">
    <property type="entry name" value="Acetyl-CoA synthetase-like"/>
    <property type="match status" value="1"/>
</dbReference>
<comment type="similarity">
    <text evidence="1">Belongs to the ATP-dependent AMP-binding enzyme family.</text>
</comment>
<dbReference type="InterPro" id="IPR042099">
    <property type="entry name" value="ANL_N_sf"/>
</dbReference>
<reference evidence="5 6" key="1">
    <citation type="journal article" date="2016" name="Int. J. Syst. Evol. Microbiol.">
        <title>Labrenzia salina sp. nov., isolated from the rhizosphere of the halophyte Arthrocnemum macrostachyum.</title>
        <authorList>
            <person name="Camacho M."/>
            <person name="Redondo-Gomez S."/>
            <person name="Rodriguez-Llorente I."/>
            <person name="Rohde M."/>
            <person name="Sproer C."/>
            <person name="Schumann P."/>
            <person name="Klenk H.P."/>
            <person name="Montero-Calasanz M.D.C."/>
        </authorList>
    </citation>
    <scope>NUCLEOTIDE SEQUENCE [LARGE SCALE GENOMIC DNA]</scope>
    <source>
        <strain evidence="5 6">DSM 29163</strain>
    </source>
</reference>
<keyword evidence="2" id="KW-0436">Ligase</keyword>
<proteinExistence type="inferred from homology"/>
<dbReference type="RefSeq" id="WP_265964883.1">
    <property type="nucleotide sequence ID" value="NZ_JAPEVI010000003.1"/>
</dbReference>
<dbReference type="EMBL" id="JAPEVI010000003">
    <property type="protein sequence ID" value="MCX2724683.1"/>
    <property type="molecule type" value="Genomic_DNA"/>
</dbReference>
<evidence type="ECO:0000313" key="6">
    <source>
        <dbReference type="Proteomes" id="UP001300261"/>
    </source>
</evidence>
<dbReference type="InterPro" id="IPR000873">
    <property type="entry name" value="AMP-dep_synth/lig_dom"/>
</dbReference>
<dbReference type="InterPro" id="IPR025110">
    <property type="entry name" value="AMP-bd_C"/>
</dbReference>
<dbReference type="Proteomes" id="UP001300261">
    <property type="component" value="Unassembled WGS sequence"/>
</dbReference>
<dbReference type="PANTHER" id="PTHR43201">
    <property type="entry name" value="ACYL-COA SYNTHETASE"/>
    <property type="match status" value="1"/>
</dbReference>
<comment type="caution">
    <text evidence="5">The sequence shown here is derived from an EMBL/GenBank/DDBJ whole genome shotgun (WGS) entry which is preliminary data.</text>
</comment>
<dbReference type="Pfam" id="PF13193">
    <property type="entry name" value="AMP-binding_C"/>
    <property type="match status" value="1"/>
</dbReference>